<dbReference type="InterPro" id="IPR002872">
    <property type="entry name" value="Proline_DH_dom"/>
</dbReference>
<comment type="similarity">
    <text evidence="2 8">Belongs to the proline oxidase family.</text>
</comment>
<evidence type="ECO:0000256" key="6">
    <source>
        <dbReference type="ARBA" id="ARBA00023062"/>
    </source>
</evidence>
<keyword evidence="6 8" id="KW-0642">Proline metabolism</keyword>
<dbReference type="AlphaFoldDB" id="A0AAV2Q8Q9"/>
<dbReference type="PANTHER" id="PTHR13914:SF29">
    <property type="entry name" value="HYDROXYPROLINE DEHYDROGENASE"/>
    <property type="match status" value="1"/>
</dbReference>
<sequence length="440" mass="49341">EIPSLNFSNHALAFRHKTTHELLRGLIVLQTCSIDAIVNRSYKMLKVGERLLGERLLGVVTAPFYNQFVGRDSEQEMAVTYHAMAELGIGLMIAPMVESDVGEGENLHELFLKNFRKTLSLVSIVSRNDGLSSIPGICQTKFTEHLSAEVLMRLHEAYERLSFDERAQVVESVASAFAIKDITDCEPNFGPLQLDPRDMKEFAESLPRLYTIGRACVDENIVLAVDAEYTYIKTAINFISLAMMKVFNTDKTVVWNTYQGYLKNTKDILQHDLGIASELGFKFGAKIVRGAYLEMERERALTCGYPDPVNDTYQDTNNNYNSIIEMMLKEVKGNPNGRTVIVASHNEESVKKAAHHIHKLGLDPLRGNVVFGQVYGMAENISVPLAKSGYLVFKSVPSGSVLECLPYLSRRANENRAVFKGARRERQLLAQELRSRLAIV</sequence>
<gene>
    <name evidence="10" type="ORF">MNOR_LOCUS9218</name>
</gene>
<evidence type="ECO:0000259" key="9">
    <source>
        <dbReference type="Pfam" id="PF01619"/>
    </source>
</evidence>
<comment type="caution">
    <text evidence="10">The sequence shown here is derived from an EMBL/GenBank/DDBJ whole genome shotgun (WGS) entry which is preliminary data.</text>
</comment>
<feature type="non-terminal residue" evidence="10">
    <location>
        <position position="1"/>
    </location>
</feature>
<reference evidence="10 11" key="1">
    <citation type="submission" date="2024-05" db="EMBL/GenBank/DDBJ databases">
        <authorList>
            <person name="Wallberg A."/>
        </authorList>
    </citation>
    <scope>NUCLEOTIDE SEQUENCE [LARGE SCALE GENOMIC DNA]</scope>
</reference>
<name>A0AAV2Q8Q9_MEGNR</name>
<comment type="catalytic activity">
    <reaction evidence="8">
        <text>L-proline + a quinone = (S)-1-pyrroline-5-carboxylate + a quinol + H(+)</text>
        <dbReference type="Rhea" id="RHEA:23784"/>
        <dbReference type="ChEBI" id="CHEBI:15378"/>
        <dbReference type="ChEBI" id="CHEBI:17388"/>
        <dbReference type="ChEBI" id="CHEBI:24646"/>
        <dbReference type="ChEBI" id="CHEBI:60039"/>
        <dbReference type="ChEBI" id="CHEBI:132124"/>
        <dbReference type="EC" id="1.5.5.2"/>
    </reaction>
</comment>
<dbReference type="InterPro" id="IPR015659">
    <property type="entry name" value="Proline_oxidase"/>
</dbReference>
<keyword evidence="3 8" id="KW-0285">Flavoprotein</keyword>
<dbReference type="SUPFAM" id="SSF51730">
    <property type="entry name" value="FAD-linked oxidoreductase"/>
    <property type="match status" value="1"/>
</dbReference>
<evidence type="ECO:0000256" key="4">
    <source>
        <dbReference type="ARBA" id="ARBA00022827"/>
    </source>
</evidence>
<dbReference type="Pfam" id="PF01619">
    <property type="entry name" value="Pro_dh"/>
    <property type="match status" value="1"/>
</dbReference>
<comment type="function">
    <text evidence="8">Converts proline to delta-1-pyrroline-5-carboxylate.</text>
</comment>
<keyword evidence="5 8" id="KW-0560">Oxidoreductase</keyword>
<evidence type="ECO:0000256" key="5">
    <source>
        <dbReference type="ARBA" id="ARBA00023002"/>
    </source>
</evidence>
<dbReference type="PANTHER" id="PTHR13914">
    <property type="entry name" value="PROLINE OXIDASE"/>
    <property type="match status" value="1"/>
</dbReference>
<dbReference type="EMBL" id="CAXKWB010004416">
    <property type="protein sequence ID" value="CAL4073731.1"/>
    <property type="molecule type" value="Genomic_DNA"/>
</dbReference>
<evidence type="ECO:0000313" key="10">
    <source>
        <dbReference type="EMBL" id="CAL4073731.1"/>
    </source>
</evidence>
<dbReference type="EC" id="1.5.5.2" evidence="8"/>
<evidence type="ECO:0000256" key="3">
    <source>
        <dbReference type="ARBA" id="ARBA00022630"/>
    </source>
</evidence>
<keyword evidence="4 8" id="KW-0274">FAD</keyword>
<comment type="cofactor">
    <cofactor evidence="1 8">
        <name>FAD</name>
        <dbReference type="ChEBI" id="CHEBI:57692"/>
    </cofactor>
</comment>
<feature type="domain" description="Proline dehydrogenase" evidence="9">
    <location>
        <begin position="175"/>
        <end position="418"/>
    </location>
</feature>
<dbReference type="GO" id="GO:0071949">
    <property type="term" value="F:FAD binding"/>
    <property type="evidence" value="ECO:0007669"/>
    <property type="project" value="TreeGrafter"/>
</dbReference>
<evidence type="ECO:0000313" key="11">
    <source>
        <dbReference type="Proteomes" id="UP001497623"/>
    </source>
</evidence>
<protein>
    <recommendedName>
        <fullName evidence="8">Proline dehydrogenase</fullName>
        <ecNumber evidence="8">1.5.5.2</ecNumber>
    </recommendedName>
</protein>
<dbReference type="GO" id="GO:0004657">
    <property type="term" value="F:proline dehydrogenase activity"/>
    <property type="evidence" value="ECO:0007669"/>
    <property type="project" value="UniProtKB-EC"/>
</dbReference>
<evidence type="ECO:0000256" key="1">
    <source>
        <dbReference type="ARBA" id="ARBA00001974"/>
    </source>
</evidence>
<evidence type="ECO:0000256" key="8">
    <source>
        <dbReference type="RuleBase" id="RU364054"/>
    </source>
</evidence>
<dbReference type="GO" id="GO:0005739">
    <property type="term" value="C:mitochondrion"/>
    <property type="evidence" value="ECO:0007669"/>
    <property type="project" value="TreeGrafter"/>
</dbReference>
<comment type="catalytic activity">
    <reaction evidence="7">
        <text>trans-4-hydroxy-L-proline + a quinone = (3R,5S)-1-pyrroline-3-hydroxy-5-carboxylate + a quinol + H(+)</text>
        <dbReference type="Rhea" id="RHEA:52512"/>
        <dbReference type="ChEBI" id="CHEBI:15378"/>
        <dbReference type="ChEBI" id="CHEBI:24646"/>
        <dbReference type="ChEBI" id="CHEBI:58375"/>
        <dbReference type="ChEBI" id="CHEBI:62612"/>
        <dbReference type="ChEBI" id="CHEBI:132124"/>
        <dbReference type="EC" id="1.5.5.3"/>
    </reaction>
</comment>
<evidence type="ECO:0000256" key="2">
    <source>
        <dbReference type="ARBA" id="ARBA00005869"/>
    </source>
</evidence>
<evidence type="ECO:0000256" key="7">
    <source>
        <dbReference type="ARBA" id="ARBA00048242"/>
    </source>
</evidence>
<organism evidence="10 11">
    <name type="scientific">Meganyctiphanes norvegica</name>
    <name type="common">Northern krill</name>
    <name type="synonym">Thysanopoda norvegica</name>
    <dbReference type="NCBI Taxonomy" id="48144"/>
    <lineage>
        <taxon>Eukaryota</taxon>
        <taxon>Metazoa</taxon>
        <taxon>Ecdysozoa</taxon>
        <taxon>Arthropoda</taxon>
        <taxon>Crustacea</taxon>
        <taxon>Multicrustacea</taxon>
        <taxon>Malacostraca</taxon>
        <taxon>Eumalacostraca</taxon>
        <taxon>Eucarida</taxon>
        <taxon>Euphausiacea</taxon>
        <taxon>Euphausiidae</taxon>
        <taxon>Meganyctiphanes</taxon>
    </lineage>
</organism>
<accession>A0AAV2Q8Q9</accession>
<proteinExistence type="inferred from homology"/>
<keyword evidence="11" id="KW-1185">Reference proteome</keyword>
<dbReference type="InterPro" id="IPR029041">
    <property type="entry name" value="FAD-linked_oxidoreductase-like"/>
</dbReference>
<dbReference type="GO" id="GO:0010133">
    <property type="term" value="P:L-proline catabolic process to L-glutamate"/>
    <property type="evidence" value="ECO:0007669"/>
    <property type="project" value="TreeGrafter"/>
</dbReference>
<dbReference type="Proteomes" id="UP001497623">
    <property type="component" value="Unassembled WGS sequence"/>
</dbReference>
<dbReference type="Gene3D" id="3.20.20.220">
    <property type="match status" value="1"/>
</dbReference>